<evidence type="ECO:0000256" key="1">
    <source>
        <dbReference type="SAM" id="SignalP"/>
    </source>
</evidence>
<name>Q4T3L6_TETNG</name>
<dbReference type="KEGG" id="tng:GSTEN00007791G001"/>
<dbReference type="EMBL" id="CAAE01010014">
    <property type="protein sequence ID" value="CAF92516.1"/>
    <property type="molecule type" value="Genomic_DNA"/>
</dbReference>
<gene>
    <name evidence="2" type="ORF">GSTENG00007791001</name>
</gene>
<reference evidence="2" key="2">
    <citation type="submission" date="2004-02" db="EMBL/GenBank/DDBJ databases">
        <authorList>
            <consortium name="Genoscope"/>
            <consortium name="Whitehead Institute Centre for Genome Research"/>
        </authorList>
    </citation>
    <scope>NUCLEOTIDE SEQUENCE</scope>
</reference>
<feature type="chain" id="PRO_5004244576" evidence="1">
    <location>
        <begin position="25"/>
        <end position="118"/>
    </location>
</feature>
<reference evidence="2" key="1">
    <citation type="journal article" date="2004" name="Nature">
        <title>Genome duplication in the teleost fish Tetraodon nigroviridis reveals the early vertebrate proto-karyotype.</title>
        <authorList>
            <person name="Jaillon O."/>
            <person name="Aury J.-M."/>
            <person name="Brunet F."/>
            <person name="Petit J.-L."/>
            <person name="Stange-Thomann N."/>
            <person name="Mauceli E."/>
            <person name="Bouneau L."/>
            <person name="Fischer C."/>
            <person name="Ozouf-Costaz C."/>
            <person name="Bernot A."/>
            <person name="Nicaud S."/>
            <person name="Jaffe D."/>
            <person name="Fisher S."/>
            <person name="Lutfalla G."/>
            <person name="Dossat C."/>
            <person name="Segurens B."/>
            <person name="Dasilva C."/>
            <person name="Salanoubat M."/>
            <person name="Levy M."/>
            <person name="Boudet N."/>
            <person name="Castellano S."/>
            <person name="Anthouard V."/>
            <person name="Jubin C."/>
            <person name="Castelli V."/>
            <person name="Katinka M."/>
            <person name="Vacherie B."/>
            <person name="Biemont C."/>
            <person name="Skalli Z."/>
            <person name="Cattolico L."/>
            <person name="Poulain J."/>
            <person name="De Berardinis V."/>
            <person name="Cruaud C."/>
            <person name="Duprat S."/>
            <person name="Brottier P."/>
            <person name="Coutanceau J.-P."/>
            <person name="Gouzy J."/>
            <person name="Parra G."/>
            <person name="Lardier G."/>
            <person name="Chapple C."/>
            <person name="McKernan K.J."/>
            <person name="McEwan P."/>
            <person name="Bosak S."/>
            <person name="Kellis M."/>
            <person name="Volff J.-N."/>
            <person name="Guigo R."/>
            <person name="Zody M.C."/>
            <person name="Mesirov J."/>
            <person name="Lindblad-Toh K."/>
            <person name="Birren B."/>
            <person name="Nusbaum C."/>
            <person name="Kahn D."/>
            <person name="Robinson-Rechavi M."/>
            <person name="Laudet V."/>
            <person name="Schachter V."/>
            <person name="Quetier F."/>
            <person name="Saurin W."/>
            <person name="Scarpelli C."/>
            <person name="Wincker P."/>
            <person name="Lander E.S."/>
            <person name="Weissenbach J."/>
            <person name="Roest Crollius H."/>
        </authorList>
    </citation>
    <scope>NUCLEOTIDE SEQUENCE [LARGE SCALE GENOMIC DNA]</scope>
</reference>
<organism evidence="2">
    <name type="scientific">Tetraodon nigroviridis</name>
    <name type="common">Spotted green pufferfish</name>
    <name type="synonym">Chelonodon nigroviridis</name>
    <dbReference type="NCBI Taxonomy" id="99883"/>
    <lineage>
        <taxon>Eukaryota</taxon>
        <taxon>Metazoa</taxon>
        <taxon>Chordata</taxon>
        <taxon>Craniata</taxon>
        <taxon>Vertebrata</taxon>
        <taxon>Euteleostomi</taxon>
        <taxon>Actinopterygii</taxon>
        <taxon>Neopterygii</taxon>
        <taxon>Teleostei</taxon>
        <taxon>Neoteleostei</taxon>
        <taxon>Acanthomorphata</taxon>
        <taxon>Eupercaria</taxon>
        <taxon>Tetraodontiformes</taxon>
        <taxon>Tetradontoidea</taxon>
        <taxon>Tetraodontidae</taxon>
        <taxon>Tetraodon</taxon>
    </lineage>
</organism>
<comment type="caution">
    <text evidence="2">The sequence shown here is derived from an EMBL/GenBank/DDBJ whole genome shotgun (WGS) entry which is preliminary data.</text>
</comment>
<dbReference type="AlphaFoldDB" id="Q4T3L6"/>
<feature type="non-terminal residue" evidence="2">
    <location>
        <position position="1"/>
    </location>
</feature>
<keyword evidence="1" id="KW-0732">Signal</keyword>
<feature type="signal peptide" evidence="1">
    <location>
        <begin position="1"/>
        <end position="24"/>
    </location>
</feature>
<proteinExistence type="predicted"/>
<evidence type="ECO:0000313" key="2">
    <source>
        <dbReference type="EMBL" id="CAF92516.1"/>
    </source>
</evidence>
<sequence length="118" mass="11811">VVPALWLGLDLHLCWLLRLPPVLLHPPLPRALRAAPVPAGGHRSAVALLLQAAGPSGERHGELLPASAGRSRVGGGAASAGAAGRCEQERVCPGRDAVVGLPGVRGGLPAVSVLPVTG</sequence>
<protein>
    <submittedName>
        <fullName evidence="2">(spotted green pufferfish) hypothetical protein</fullName>
    </submittedName>
</protein>
<accession>Q4T3L6</accession>